<comment type="function">
    <text evidence="3">Hydrolase that can remove conjugated ubiquitin from proteins and may therefore play an important regulatory role at the level of protein turnover by preventing degradation.</text>
</comment>
<dbReference type="GO" id="GO:0005634">
    <property type="term" value="C:nucleus"/>
    <property type="evidence" value="ECO:0007669"/>
    <property type="project" value="TreeGrafter"/>
</dbReference>
<comment type="catalytic activity">
    <reaction evidence="1 3">
        <text>Thiol-dependent hydrolysis of ester, thioester, amide, peptide and isopeptide bonds formed by the C-terminal Gly of ubiquitin (a 76-residue protein attached to proteins as an intracellular targeting signal).</text>
        <dbReference type="EC" id="3.4.19.12"/>
    </reaction>
</comment>
<keyword evidence="3" id="KW-0645">Protease</keyword>
<evidence type="ECO:0000313" key="6">
    <source>
        <dbReference type="Proteomes" id="UP001515500"/>
    </source>
</evidence>
<name>A0AB40AY45_DIOCR</name>
<keyword evidence="3" id="KW-0788">Thiol protease</keyword>
<evidence type="ECO:0000256" key="3">
    <source>
        <dbReference type="RuleBase" id="RU367104"/>
    </source>
</evidence>
<dbReference type="InterPro" id="IPR038765">
    <property type="entry name" value="Papain-like_cys_pep_sf"/>
</dbReference>
<dbReference type="CDD" id="cd22760">
    <property type="entry name" value="OTU_plant_OTU4-like"/>
    <property type="match status" value="1"/>
</dbReference>
<organism evidence="6 7">
    <name type="scientific">Dioscorea cayennensis subsp. rotundata</name>
    <name type="common">White Guinea yam</name>
    <name type="synonym">Dioscorea rotundata</name>
    <dbReference type="NCBI Taxonomy" id="55577"/>
    <lineage>
        <taxon>Eukaryota</taxon>
        <taxon>Viridiplantae</taxon>
        <taxon>Streptophyta</taxon>
        <taxon>Embryophyta</taxon>
        <taxon>Tracheophyta</taxon>
        <taxon>Spermatophyta</taxon>
        <taxon>Magnoliopsida</taxon>
        <taxon>Liliopsida</taxon>
        <taxon>Dioscoreales</taxon>
        <taxon>Dioscoreaceae</taxon>
        <taxon>Dioscorea</taxon>
    </lineage>
</organism>
<proteinExistence type="predicted"/>
<dbReference type="RefSeq" id="XP_039119972.1">
    <property type="nucleotide sequence ID" value="XM_039264038.1"/>
</dbReference>
<reference evidence="7" key="1">
    <citation type="submission" date="2025-08" db="UniProtKB">
        <authorList>
            <consortium name="RefSeq"/>
        </authorList>
    </citation>
    <scope>IDENTIFICATION</scope>
</reference>
<protein>
    <recommendedName>
        <fullName evidence="3">Ubiquitin thioesterase OTU</fullName>
        <ecNumber evidence="3">3.4.19.12</ecNumber>
    </recommendedName>
</protein>
<keyword evidence="2 3" id="KW-0378">Hydrolase</keyword>
<dbReference type="Gene3D" id="3.90.70.80">
    <property type="match status" value="1"/>
</dbReference>
<dbReference type="GO" id="GO:0016579">
    <property type="term" value="P:protein deubiquitination"/>
    <property type="evidence" value="ECO:0007669"/>
    <property type="project" value="TreeGrafter"/>
</dbReference>
<dbReference type="PANTHER" id="PTHR13312:SF6">
    <property type="entry name" value="UBIQUITIN THIOESTERASE OTU"/>
    <property type="match status" value="1"/>
</dbReference>
<dbReference type="GO" id="GO:0005829">
    <property type="term" value="C:cytosol"/>
    <property type="evidence" value="ECO:0007669"/>
    <property type="project" value="TreeGrafter"/>
</dbReference>
<evidence type="ECO:0000313" key="7">
    <source>
        <dbReference type="RefSeq" id="XP_039119972.1"/>
    </source>
</evidence>
<dbReference type="Pfam" id="PF02338">
    <property type="entry name" value="OTU"/>
    <property type="match status" value="1"/>
</dbReference>
<dbReference type="GO" id="GO:0036503">
    <property type="term" value="P:ERAD pathway"/>
    <property type="evidence" value="ECO:0007669"/>
    <property type="project" value="TreeGrafter"/>
</dbReference>
<keyword evidence="3" id="KW-0833">Ubl conjugation pathway</keyword>
<dbReference type="EC" id="3.4.19.12" evidence="3"/>
<dbReference type="PROSITE" id="PS50802">
    <property type="entry name" value="OTU"/>
    <property type="match status" value="1"/>
</dbReference>
<evidence type="ECO:0000256" key="1">
    <source>
        <dbReference type="ARBA" id="ARBA00000707"/>
    </source>
</evidence>
<accession>A0AB40AY45</accession>
<keyword evidence="6" id="KW-1185">Reference proteome</keyword>
<evidence type="ECO:0000256" key="4">
    <source>
        <dbReference type="SAM" id="MobiDB-lite"/>
    </source>
</evidence>
<dbReference type="InterPro" id="IPR003323">
    <property type="entry name" value="OTU_dom"/>
</dbReference>
<sequence>MLGKMAMVSLPCSNSCTLYVQSNHFKQRLSCSTICKIFHSSSFSSESSEASEASLSVSHSKQKGSFYPFTMATSLSSMGRQLRHGLSRRRSLSLKFSVPTQDKASKQRWNTRFASWALGTASVGMCLSFSTSSPVCAESPSEIDDENNGESKSSSITSHGKKVYTDYSITGIPGDGRCLFRSIVHGACLRSGTKLVNESDQRKLADELRAQVADELVHRRAESEWFIEGNFDTYVAQIRRPHVWGGEPELIMASHVLQVPITVYMLNEEAGGLISIAEYGQEYGKENPIRVLYHGYGHYDSLQIPAKKAASPKNIASRM</sequence>
<dbReference type="FunFam" id="3.90.70.80:FF:000007">
    <property type="entry name" value="OTU domain-containing protein"/>
    <property type="match status" value="1"/>
</dbReference>
<dbReference type="GO" id="GO:0009507">
    <property type="term" value="C:chloroplast"/>
    <property type="evidence" value="ECO:0007669"/>
    <property type="project" value="EnsemblPlants"/>
</dbReference>
<feature type="domain" description="OTU" evidence="5">
    <location>
        <begin position="167"/>
        <end position="305"/>
    </location>
</feature>
<dbReference type="SUPFAM" id="SSF54001">
    <property type="entry name" value="Cysteine proteinases"/>
    <property type="match status" value="1"/>
</dbReference>
<evidence type="ECO:0000259" key="5">
    <source>
        <dbReference type="PROSITE" id="PS50802"/>
    </source>
</evidence>
<dbReference type="AlphaFoldDB" id="A0AB40AY45"/>
<dbReference type="PANTHER" id="PTHR13312">
    <property type="entry name" value="HIV-INDUCED PROTEIN-7-LIKE PROTEASE"/>
    <property type="match status" value="1"/>
</dbReference>
<comment type="subcellular location">
    <subcellularLocation>
        <location evidence="3">Cytoplasm</location>
    </subcellularLocation>
</comment>
<feature type="region of interest" description="Disordered" evidence="4">
    <location>
        <begin position="138"/>
        <end position="157"/>
    </location>
</feature>
<dbReference type="Proteomes" id="UP001515500">
    <property type="component" value="Chromosome 3"/>
</dbReference>
<evidence type="ECO:0000256" key="2">
    <source>
        <dbReference type="ARBA" id="ARBA00022801"/>
    </source>
</evidence>
<dbReference type="InterPro" id="IPR047947">
    <property type="entry name" value="OTU4_OTU"/>
</dbReference>
<dbReference type="GO" id="GO:0004843">
    <property type="term" value="F:cysteine-type deubiquitinase activity"/>
    <property type="evidence" value="ECO:0007669"/>
    <property type="project" value="UniProtKB-UniRule"/>
</dbReference>
<dbReference type="GO" id="GO:0030968">
    <property type="term" value="P:endoplasmic reticulum unfolded protein response"/>
    <property type="evidence" value="ECO:0007669"/>
    <property type="project" value="TreeGrafter"/>
</dbReference>
<gene>
    <name evidence="7" type="primary">LOC120256339</name>
</gene>
<keyword evidence="3" id="KW-0963">Cytoplasm</keyword>
<dbReference type="GeneID" id="120256339"/>